<evidence type="ECO:0000259" key="3">
    <source>
        <dbReference type="PROSITE" id="PS51462"/>
    </source>
</evidence>
<dbReference type="SUPFAM" id="SSF55811">
    <property type="entry name" value="Nudix"/>
    <property type="match status" value="1"/>
</dbReference>
<dbReference type="Pfam" id="PF00293">
    <property type="entry name" value="NUDIX"/>
    <property type="match status" value="1"/>
</dbReference>
<dbReference type="EMBL" id="BAAAHH010000007">
    <property type="protein sequence ID" value="GAA0947440.1"/>
    <property type="molecule type" value="Genomic_DNA"/>
</dbReference>
<dbReference type="InterPro" id="IPR015797">
    <property type="entry name" value="NUDIX_hydrolase-like_dom_sf"/>
</dbReference>
<organism evidence="4 5">
    <name type="scientific">Actinocorallia libanotica</name>
    <dbReference type="NCBI Taxonomy" id="46162"/>
    <lineage>
        <taxon>Bacteria</taxon>
        <taxon>Bacillati</taxon>
        <taxon>Actinomycetota</taxon>
        <taxon>Actinomycetes</taxon>
        <taxon>Streptosporangiales</taxon>
        <taxon>Thermomonosporaceae</taxon>
        <taxon>Actinocorallia</taxon>
    </lineage>
</organism>
<dbReference type="PROSITE" id="PS51462">
    <property type="entry name" value="NUDIX"/>
    <property type="match status" value="1"/>
</dbReference>
<proteinExistence type="predicted"/>
<name>A0ABN1QTX0_9ACTN</name>
<comment type="caution">
    <text evidence="4">The sequence shown here is derived from an EMBL/GenBank/DDBJ whole genome shotgun (WGS) entry which is preliminary data.</text>
</comment>
<evidence type="ECO:0000313" key="4">
    <source>
        <dbReference type="EMBL" id="GAA0947440.1"/>
    </source>
</evidence>
<protein>
    <submittedName>
        <fullName evidence="4">NUDIX domain-containing protein</fullName>
    </submittedName>
</protein>
<feature type="domain" description="Nudix hydrolase" evidence="3">
    <location>
        <begin position="17"/>
        <end position="145"/>
    </location>
</feature>
<dbReference type="PANTHER" id="PTHR43046">
    <property type="entry name" value="GDP-MANNOSE MANNOSYL HYDROLASE"/>
    <property type="match status" value="1"/>
</dbReference>
<reference evidence="4 5" key="1">
    <citation type="journal article" date="2019" name="Int. J. Syst. Evol. Microbiol.">
        <title>The Global Catalogue of Microorganisms (GCM) 10K type strain sequencing project: providing services to taxonomists for standard genome sequencing and annotation.</title>
        <authorList>
            <consortium name="The Broad Institute Genomics Platform"/>
            <consortium name="The Broad Institute Genome Sequencing Center for Infectious Disease"/>
            <person name="Wu L."/>
            <person name="Ma J."/>
        </authorList>
    </citation>
    <scope>NUCLEOTIDE SEQUENCE [LARGE SCALE GENOMIC DNA]</scope>
    <source>
        <strain evidence="4 5">JCM 10696</strain>
    </source>
</reference>
<dbReference type="PANTHER" id="PTHR43046:SF2">
    <property type="entry name" value="8-OXO-DGTP DIPHOSPHATASE-RELATED"/>
    <property type="match status" value="1"/>
</dbReference>
<dbReference type="InterPro" id="IPR000086">
    <property type="entry name" value="NUDIX_hydrolase_dom"/>
</dbReference>
<keyword evidence="5" id="KW-1185">Reference proteome</keyword>
<dbReference type="CDD" id="cd18877">
    <property type="entry name" value="NUDIX_Hydrolase"/>
    <property type="match status" value="1"/>
</dbReference>
<gene>
    <name evidence="4" type="ORF">GCM10009550_22890</name>
</gene>
<dbReference type="Proteomes" id="UP001500665">
    <property type="component" value="Unassembled WGS sequence"/>
</dbReference>
<keyword evidence="2" id="KW-0378">Hydrolase</keyword>
<evidence type="ECO:0000256" key="1">
    <source>
        <dbReference type="ARBA" id="ARBA00001946"/>
    </source>
</evidence>
<evidence type="ECO:0000313" key="5">
    <source>
        <dbReference type="Proteomes" id="UP001500665"/>
    </source>
</evidence>
<accession>A0ABN1QTX0</accession>
<sequence length="270" mass="29220">MDGDGFTRCGRGHTHWGRFGAAGLLLFSQDHVLLQQRAWWCNGGGTWCLFGGGRHAGEDAVAAALRETTEESSLDVSLVRLHGRIEDDHGGWSYTTMVGSAPDRPPVRGVSNETKAARWVPVTEVDTLRLFAPFGAAWPTLRSMLTRVVLIVDAANVMGSRPDGWWRDRLGAARRLRDGLAALGPVPLGPFDEAYPEPVLVVEGAARPLESAGGVRVVAAPGSGDDEIVRQVGKDDAHYVVVTADRELRRRCEEAGAQVVGPRWLLDRLG</sequence>
<comment type="cofactor">
    <cofactor evidence="1">
        <name>Mg(2+)</name>
        <dbReference type="ChEBI" id="CHEBI:18420"/>
    </cofactor>
</comment>
<evidence type="ECO:0000256" key="2">
    <source>
        <dbReference type="ARBA" id="ARBA00022801"/>
    </source>
</evidence>
<dbReference type="RefSeq" id="WP_344239690.1">
    <property type="nucleotide sequence ID" value="NZ_BAAAHH010000007.1"/>
</dbReference>
<dbReference type="Gene3D" id="3.90.79.10">
    <property type="entry name" value="Nucleoside Triphosphate Pyrophosphohydrolase"/>
    <property type="match status" value="1"/>
</dbReference>